<proteinExistence type="predicted"/>
<comment type="caution">
    <text evidence="1">The sequence shown here is derived from an EMBL/GenBank/DDBJ whole genome shotgun (WGS) entry which is preliminary data.</text>
</comment>
<reference evidence="1" key="1">
    <citation type="submission" date="2021-01" db="EMBL/GenBank/DDBJ databases">
        <authorList>
            <person name="Kaushik A."/>
        </authorList>
    </citation>
    <scope>NUCLEOTIDE SEQUENCE</scope>
    <source>
        <strain evidence="1">AG6-10EEA</strain>
    </source>
</reference>
<dbReference type="Proteomes" id="UP000663853">
    <property type="component" value="Unassembled WGS sequence"/>
</dbReference>
<dbReference type="EMBL" id="CAJMXA010002782">
    <property type="protein sequence ID" value="CAE6487280.1"/>
    <property type="molecule type" value="Genomic_DNA"/>
</dbReference>
<name>A0A8H3CK48_9AGAM</name>
<sequence>MQSPYYFFDPLKTFLTNPSFDDYLLAQHGKFMEQWYFRPAHIQKTTFQQGVVTRLQSSLTGFSRWIALIGMGICEAFMKGDTSQNQLHSSWMGYIENTLKCELSYDTVSYEAQTRRRDWVHVSLLRTLITHNSNVYQVLRNLTPVFLQLTFSDPALWPSESSLEQVPLLNVLAFGSHELAYFALIDSTYSMAFGVPQQVEYDTTIYTLPSTLPWHQWAHGSPAEFQVVLAGINACRDRSPTARDWREIEQWLLVWQLQPGQHIFTESWMTIAWYAVQESWRLALIAYLYLAVCDASSDDPRIQNCVKQLLQVVGTVKKRKSSSTDVSFLVQYLIAGVCALTEAHRRIVRDKLEKPKEPKLWVMCGSDFIPVLDHLWHGAAADGRPVKWSDYMHSRETVLPTVL</sequence>
<evidence type="ECO:0000313" key="1">
    <source>
        <dbReference type="EMBL" id="CAE6487280.1"/>
    </source>
</evidence>
<evidence type="ECO:0000313" key="2">
    <source>
        <dbReference type="Proteomes" id="UP000663853"/>
    </source>
</evidence>
<dbReference type="InterPro" id="IPR021858">
    <property type="entry name" value="Fun_TF"/>
</dbReference>
<gene>
    <name evidence="1" type="ORF">RDB_LOCUS96985</name>
</gene>
<protein>
    <submittedName>
        <fullName evidence="1">Uncharacterized protein</fullName>
    </submittedName>
</protein>
<dbReference type="Pfam" id="PF11951">
    <property type="entry name" value="Fungal_trans_2"/>
    <property type="match status" value="1"/>
</dbReference>
<accession>A0A8H3CK48</accession>
<dbReference type="AlphaFoldDB" id="A0A8H3CK48"/>
<organism evidence="1 2">
    <name type="scientific">Rhizoctonia solani</name>
    <dbReference type="NCBI Taxonomy" id="456999"/>
    <lineage>
        <taxon>Eukaryota</taxon>
        <taxon>Fungi</taxon>
        <taxon>Dikarya</taxon>
        <taxon>Basidiomycota</taxon>
        <taxon>Agaricomycotina</taxon>
        <taxon>Agaricomycetes</taxon>
        <taxon>Cantharellales</taxon>
        <taxon>Ceratobasidiaceae</taxon>
        <taxon>Rhizoctonia</taxon>
    </lineage>
</organism>